<evidence type="ECO:0000256" key="2">
    <source>
        <dbReference type="ARBA" id="ARBA00022448"/>
    </source>
</evidence>
<evidence type="ECO:0000256" key="5">
    <source>
        <dbReference type="ARBA" id="ARBA00022729"/>
    </source>
</evidence>
<evidence type="ECO:0000313" key="16">
    <source>
        <dbReference type="Proteomes" id="UP000279860"/>
    </source>
</evidence>
<feature type="domain" description="TonB-dependent receptor plug" evidence="14">
    <location>
        <begin position="125"/>
        <end position="229"/>
    </location>
</feature>
<dbReference type="InterPro" id="IPR000531">
    <property type="entry name" value="Beta-barrel_TonB"/>
</dbReference>
<keyword evidence="6 11" id="KW-0798">TonB box</keyword>
<dbReference type="AlphaFoldDB" id="A0A3P1YVX1"/>
<dbReference type="SUPFAM" id="SSF56935">
    <property type="entry name" value="Porins"/>
    <property type="match status" value="1"/>
</dbReference>
<keyword evidence="7 10" id="KW-0472">Membrane</keyword>
<sequence>MKHKIFFTLGVLQVCFCIVLPSWAQTARITGVVIDAENKEPLIGASIYIEQLKRGEVTGQNGTFVLDKLAAGTYTTVISYMGYHSHTETVVLREGESRKLVVRLKEEAQSLGEVTVTAKGEARKLREQAMPIAVISMSQLQGTVNSVSDILAKTVGVTLRSSGGVGGASRISVRGLEGKRIGFFLDGTPMSDNTDFIDINDIPIDMIDRIEIYKGVVPAKFGGSAMGGAVNIIIREYPDRYADISHSFESFNTHKTQLVAKRNLKEKGLVFGMGGGHTYSDNNYVMESPYVKGLKIKRNHDRFQKWVVGGSVRARKWWFDEVEIEPIFIKTDRQIQGIETDIRSATISSHVLGLATNIEKKNFLVEGLDFEMSTSVAYSIYNLIDTAKVWYDWQGNSYPTTSPYGGELGTRYASNSDDRKMVLLHKLNFEYLLHKQHSLNFNSFFTIANGYPKDELRTQSIGKQIVFDSRMRSWVSGLTYDLRSSDDKFLNSLTGRYYLYTMDTRQADLYGYNIRPIHTVKSSFGINNALRYRFLPDLMGKFSAGYDVRLPSETELLGDGFFVSPAENLSPERNTSVNIGLLYDLAGKKRSNLQVEVNAFYMYLQDMIRFTRSFLGAQYQNFGEMRTLGVEAEVKADILPCLYGYVNATYQDLRDARRFEENSTVPNPTKGKRMPNIPYLLANAGLEFHKENLFGGRGQNTRIFADCSFIEEYLYDFEMTSNQRRIPRSTTIDFGFEHSFLNSRLFVSGKIKNLTDARVLSEFNRPLPGRSFGVKLRYIFK</sequence>
<evidence type="ECO:0000256" key="8">
    <source>
        <dbReference type="ARBA" id="ARBA00023170"/>
    </source>
</evidence>
<dbReference type="InterPro" id="IPR008969">
    <property type="entry name" value="CarboxyPept-like_regulatory"/>
</dbReference>
<comment type="caution">
    <text evidence="15">The sequence shown here is derived from an EMBL/GenBank/DDBJ whole genome shotgun (WGS) entry which is preliminary data.</text>
</comment>
<dbReference type="PANTHER" id="PTHR30069">
    <property type="entry name" value="TONB-DEPENDENT OUTER MEMBRANE RECEPTOR"/>
    <property type="match status" value="1"/>
</dbReference>
<dbReference type="GO" id="GO:0009279">
    <property type="term" value="C:cell outer membrane"/>
    <property type="evidence" value="ECO:0007669"/>
    <property type="project" value="UniProtKB-SubCell"/>
</dbReference>
<evidence type="ECO:0000313" key="15">
    <source>
        <dbReference type="EMBL" id="RRD74200.1"/>
    </source>
</evidence>
<dbReference type="Proteomes" id="UP000279860">
    <property type="component" value="Unassembled WGS sequence"/>
</dbReference>
<dbReference type="Gene3D" id="2.40.170.20">
    <property type="entry name" value="TonB-dependent receptor, beta-barrel domain"/>
    <property type="match status" value="1"/>
</dbReference>
<dbReference type="InterPro" id="IPR036942">
    <property type="entry name" value="Beta-barrel_TonB_sf"/>
</dbReference>
<dbReference type="InterPro" id="IPR012910">
    <property type="entry name" value="Plug_dom"/>
</dbReference>
<evidence type="ECO:0000256" key="9">
    <source>
        <dbReference type="ARBA" id="ARBA00023237"/>
    </source>
</evidence>
<comment type="similarity">
    <text evidence="10 11">Belongs to the TonB-dependent receptor family.</text>
</comment>
<keyword evidence="3 10" id="KW-1134">Transmembrane beta strand</keyword>
<dbReference type="Gene3D" id="2.60.40.1120">
    <property type="entry name" value="Carboxypeptidase-like, regulatory domain"/>
    <property type="match status" value="1"/>
</dbReference>
<evidence type="ECO:0000256" key="12">
    <source>
        <dbReference type="SAM" id="SignalP"/>
    </source>
</evidence>
<keyword evidence="2 10" id="KW-0813">Transport</keyword>
<comment type="subcellular location">
    <subcellularLocation>
        <location evidence="1 10">Cell outer membrane</location>
        <topology evidence="1 10">Multi-pass membrane protein</topology>
    </subcellularLocation>
</comment>
<dbReference type="GO" id="GO:0015344">
    <property type="term" value="F:siderophore uptake transmembrane transporter activity"/>
    <property type="evidence" value="ECO:0007669"/>
    <property type="project" value="TreeGrafter"/>
</dbReference>
<dbReference type="SUPFAM" id="SSF49464">
    <property type="entry name" value="Carboxypeptidase regulatory domain-like"/>
    <property type="match status" value="1"/>
</dbReference>
<evidence type="ECO:0000256" key="7">
    <source>
        <dbReference type="ARBA" id="ARBA00023136"/>
    </source>
</evidence>
<dbReference type="Pfam" id="PF13715">
    <property type="entry name" value="CarbopepD_reg_2"/>
    <property type="match status" value="1"/>
</dbReference>
<evidence type="ECO:0000256" key="11">
    <source>
        <dbReference type="RuleBase" id="RU003357"/>
    </source>
</evidence>
<protein>
    <submittedName>
        <fullName evidence="15">TonB-dependent receptor</fullName>
    </submittedName>
</protein>
<dbReference type="PROSITE" id="PS52016">
    <property type="entry name" value="TONB_DEPENDENT_REC_3"/>
    <property type="match status" value="1"/>
</dbReference>
<evidence type="ECO:0000256" key="6">
    <source>
        <dbReference type="ARBA" id="ARBA00023077"/>
    </source>
</evidence>
<keyword evidence="5 12" id="KW-0732">Signal</keyword>
<dbReference type="PANTHER" id="PTHR30069:SF29">
    <property type="entry name" value="HEMOGLOBIN AND HEMOGLOBIN-HAPTOGLOBIN-BINDING PROTEIN 1-RELATED"/>
    <property type="match status" value="1"/>
</dbReference>
<organism evidence="15 16">
    <name type="scientific">Tannerella forsythia</name>
    <name type="common">Bacteroides forsythus</name>
    <dbReference type="NCBI Taxonomy" id="28112"/>
    <lineage>
        <taxon>Bacteria</taxon>
        <taxon>Pseudomonadati</taxon>
        <taxon>Bacteroidota</taxon>
        <taxon>Bacteroidia</taxon>
        <taxon>Bacteroidales</taxon>
        <taxon>Tannerellaceae</taxon>
        <taxon>Tannerella</taxon>
    </lineage>
</organism>
<dbReference type="RefSeq" id="WP_124790208.1">
    <property type="nucleotide sequence ID" value="NZ_RQYN01000029.1"/>
</dbReference>
<dbReference type="GO" id="GO:0044718">
    <property type="term" value="P:siderophore transmembrane transport"/>
    <property type="evidence" value="ECO:0007669"/>
    <property type="project" value="TreeGrafter"/>
</dbReference>
<dbReference type="Pfam" id="PF07715">
    <property type="entry name" value="Plug"/>
    <property type="match status" value="1"/>
</dbReference>
<dbReference type="Gene3D" id="2.170.130.10">
    <property type="entry name" value="TonB-dependent receptor, plug domain"/>
    <property type="match status" value="1"/>
</dbReference>
<keyword evidence="8 15" id="KW-0675">Receptor</keyword>
<gene>
    <name evidence="15" type="ORF">EII41_08305</name>
</gene>
<dbReference type="Pfam" id="PF00593">
    <property type="entry name" value="TonB_dep_Rec_b-barrel"/>
    <property type="match status" value="1"/>
</dbReference>
<accession>A0A3P1YVX1</accession>
<evidence type="ECO:0000256" key="10">
    <source>
        <dbReference type="PROSITE-ProRule" id="PRU01360"/>
    </source>
</evidence>
<feature type="signal peptide" evidence="12">
    <location>
        <begin position="1"/>
        <end position="24"/>
    </location>
</feature>
<evidence type="ECO:0000259" key="14">
    <source>
        <dbReference type="Pfam" id="PF07715"/>
    </source>
</evidence>
<dbReference type="InterPro" id="IPR039426">
    <property type="entry name" value="TonB-dep_rcpt-like"/>
</dbReference>
<feature type="domain" description="TonB-dependent receptor-like beta-barrel" evidence="13">
    <location>
        <begin position="373"/>
        <end position="738"/>
    </location>
</feature>
<reference evidence="15 16" key="1">
    <citation type="submission" date="2018-11" db="EMBL/GenBank/DDBJ databases">
        <title>Genomes From Bacteria Associated with the Canine Oral Cavity: a Test Case for Automated Genome-Based Taxonomic Assignment.</title>
        <authorList>
            <person name="Coil D.A."/>
            <person name="Jospin G."/>
            <person name="Darling A.E."/>
            <person name="Wallis C."/>
            <person name="Davis I.J."/>
            <person name="Harris S."/>
            <person name="Eisen J.A."/>
            <person name="Holcombe L.J."/>
            <person name="O'Flynn C."/>
        </authorList>
    </citation>
    <scope>NUCLEOTIDE SEQUENCE [LARGE SCALE GENOMIC DNA]</scope>
    <source>
        <strain evidence="15 16">OH1426_COT-023</strain>
    </source>
</reference>
<keyword evidence="9 10" id="KW-0998">Cell outer membrane</keyword>
<evidence type="ECO:0000256" key="3">
    <source>
        <dbReference type="ARBA" id="ARBA00022452"/>
    </source>
</evidence>
<dbReference type="EMBL" id="RQYN01000029">
    <property type="protein sequence ID" value="RRD74200.1"/>
    <property type="molecule type" value="Genomic_DNA"/>
</dbReference>
<feature type="chain" id="PRO_5017944687" evidence="12">
    <location>
        <begin position="25"/>
        <end position="781"/>
    </location>
</feature>
<evidence type="ECO:0000259" key="13">
    <source>
        <dbReference type="Pfam" id="PF00593"/>
    </source>
</evidence>
<evidence type="ECO:0000256" key="1">
    <source>
        <dbReference type="ARBA" id="ARBA00004571"/>
    </source>
</evidence>
<keyword evidence="4 10" id="KW-0812">Transmembrane</keyword>
<evidence type="ECO:0000256" key="4">
    <source>
        <dbReference type="ARBA" id="ARBA00022692"/>
    </source>
</evidence>
<proteinExistence type="inferred from homology"/>
<dbReference type="InterPro" id="IPR037066">
    <property type="entry name" value="Plug_dom_sf"/>
</dbReference>
<name>A0A3P1YVX1_TANFO</name>